<reference evidence="2 3" key="1">
    <citation type="journal article" date="2016" name="Sci. Rep.">
        <title>Metabolic traits of an uncultured archaeal lineage -MSBL1- from brine pools of the Red Sea.</title>
        <authorList>
            <person name="Mwirichia R."/>
            <person name="Alam I."/>
            <person name="Rashid M."/>
            <person name="Vinu M."/>
            <person name="Ba-Alawi W."/>
            <person name="Anthony Kamau A."/>
            <person name="Kamanda Ngugi D."/>
            <person name="Goker M."/>
            <person name="Klenk H.P."/>
            <person name="Bajic V."/>
            <person name="Stingl U."/>
        </authorList>
    </citation>
    <scope>NUCLEOTIDE SEQUENCE [LARGE SCALE GENOMIC DNA]</scope>
    <source>
        <strain evidence="2">SCGC-AAA382A13</strain>
    </source>
</reference>
<name>A0A133VCZ8_9EURY</name>
<dbReference type="Gene3D" id="3.40.50.720">
    <property type="entry name" value="NAD(P)-binding Rossmann-like Domain"/>
    <property type="match status" value="1"/>
</dbReference>
<evidence type="ECO:0000259" key="1">
    <source>
        <dbReference type="Pfam" id="PF02737"/>
    </source>
</evidence>
<evidence type="ECO:0000313" key="3">
    <source>
        <dbReference type="Proteomes" id="UP000070311"/>
    </source>
</evidence>
<dbReference type="EMBL" id="LHYD01000071">
    <property type="protein sequence ID" value="KXB04323.1"/>
    <property type="molecule type" value="Genomic_DNA"/>
</dbReference>
<dbReference type="AlphaFoldDB" id="A0A133VCZ8"/>
<feature type="domain" description="3-hydroxyacyl-CoA dehydrogenase NAD binding" evidence="1">
    <location>
        <begin position="9"/>
        <end position="98"/>
    </location>
</feature>
<dbReference type="GO" id="GO:0070403">
    <property type="term" value="F:NAD+ binding"/>
    <property type="evidence" value="ECO:0007669"/>
    <property type="project" value="InterPro"/>
</dbReference>
<evidence type="ECO:0000313" key="2">
    <source>
        <dbReference type="EMBL" id="KXB04323.1"/>
    </source>
</evidence>
<organism evidence="2 3">
    <name type="scientific">candidate division MSBL1 archaeon SCGC-AAA382A13</name>
    <dbReference type="NCBI Taxonomy" id="1698279"/>
    <lineage>
        <taxon>Archaea</taxon>
        <taxon>Methanobacteriati</taxon>
        <taxon>Methanobacteriota</taxon>
        <taxon>candidate division MSBL1</taxon>
    </lineage>
</organism>
<dbReference type="PANTHER" id="PTHR48075:SF5">
    <property type="entry name" value="3-HYDROXYBUTYRYL-COA DEHYDROGENASE"/>
    <property type="match status" value="1"/>
</dbReference>
<gene>
    <name evidence="2" type="ORF">AKJ50_02535</name>
</gene>
<dbReference type="Proteomes" id="UP000070311">
    <property type="component" value="Unassembled WGS sequence"/>
</dbReference>
<comment type="caution">
    <text evidence="2">The sequence shown here is derived from an EMBL/GenBank/DDBJ whole genome shotgun (WGS) entry which is preliminary data.</text>
</comment>
<feature type="non-terminal residue" evidence="2">
    <location>
        <position position="98"/>
    </location>
</feature>
<protein>
    <recommendedName>
        <fullName evidence="1">3-hydroxyacyl-CoA dehydrogenase NAD binding domain-containing protein</fullName>
    </recommendedName>
</protein>
<dbReference type="InterPro" id="IPR036291">
    <property type="entry name" value="NAD(P)-bd_dom_sf"/>
</dbReference>
<keyword evidence="3" id="KW-1185">Reference proteome</keyword>
<dbReference type="Pfam" id="PF02737">
    <property type="entry name" value="3HCDH_N"/>
    <property type="match status" value="1"/>
</dbReference>
<sequence>MAIENIKNISIIGAGAMGHGITQISAETGYKVTLIDIEEDILEEAIENIEWSLNKFLEKNKITEEEKEKTLSNIETTTDQDKGVSNADLVIEAAPEKM</sequence>
<dbReference type="GO" id="GO:0006631">
    <property type="term" value="P:fatty acid metabolic process"/>
    <property type="evidence" value="ECO:0007669"/>
    <property type="project" value="InterPro"/>
</dbReference>
<dbReference type="GO" id="GO:0016491">
    <property type="term" value="F:oxidoreductase activity"/>
    <property type="evidence" value="ECO:0007669"/>
    <property type="project" value="TreeGrafter"/>
</dbReference>
<dbReference type="SUPFAM" id="SSF51735">
    <property type="entry name" value="NAD(P)-binding Rossmann-fold domains"/>
    <property type="match status" value="1"/>
</dbReference>
<dbReference type="InterPro" id="IPR006176">
    <property type="entry name" value="3-OHacyl-CoA_DH_NAD-bd"/>
</dbReference>
<proteinExistence type="predicted"/>
<accession>A0A133VCZ8</accession>
<dbReference type="PANTHER" id="PTHR48075">
    <property type="entry name" value="3-HYDROXYACYL-COA DEHYDROGENASE FAMILY PROTEIN"/>
    <property type="match status" value="1"/>
</dbReference>